<feature type="non-terminal residue" evidence="1">
    <location>
        <position position="1"/>
    </location>
</feature>
<comment type="caution">
    <text evidence="1">The sequence shown here is derived from an EMBL/GenBank/DDBJ whole genome shotgun (WGS) entry which is preliminary data.</text>
</comment>
<organism evidence="1 2">
    <name type="scientific">Pangasius djambal</name>
    <dbReference type="NCBI Taxonomy" id="1691987"/>
    <lineage>
        <taxon>Eukaryota</taxon>
        <taxon>Metazoa</taxon>
        <taxon>Chordata</taxon>
        <taxon>Craniata</taxon>
        <taxon>Vertebrata</taxon>
        <taxon>Euteleostomi</taxon>
        <taxon>Actinopterygii</taxon>
        <taxon>Neopterygii</taxon>
        <taxon>Teleostei</taxon>
        <taxon>Ostariophysi</taxon>
        <taxon>Siluriformes</taxon>
        <taxon>Pangasiidae</taxon>
        <taxon>Pangasius</taxon>
    </lineage>
</organism>
<accession>A0ACC5YI18</accession>
<proteinExistence type="predicted"/>
<evidence type="ECO:0000313" key="2">
    <source>
        <dbReference type="Proteomes" id="UP000830395"/>
    </source>
</evidence>
<sequence length="91" mass="10146">ERLSKNTKTVSPTSYCYLNTAVPILRLYFYETADLCGDLRLSRQSVTSLTAALKSDSDHGTLKCMSSSTGLSMQHHRGWHHRPSPSPLCMT</sequence>
<evidence type="ECO:0000313" key="1">
    <source>
        <dbReference type="EMBL" id="MCJ8735243.1"/>
    </source>
</evidence>
<reference evidence="1" key="1">
    <citation type="submission" date="2020-02" db="EMBL/GenBank/DDBJ databases">
        <title>Genome sequencing of the panga catfish, Pangasius djambal.</title>
        <authorList>
            <person name="Wen M."/>
            <person name="Zahm M."/>
            <person name="Roques C."/>
            <person name="Cabau C."/>
            <person name="Klopp C."/>
            <person name="Donnadieu C."/>
            <person name="Jouanno E."/>
            <person name="Avarre J.-C."/>
            <person name="Campet M."/>
            <person name="Ha T."/>
            <person name="Dugue R."/>
            <person name="Lampietro C."/>
            <person name="Louis A."/>
            <person name="Herpin A."/>
            <person name="Echchiki A."/>
            <person name="Berthelot C."/>
            <person name="Parey E."/>
            <person name="Roest-Crollius H."/>
            <person name="Braasch I."/>
            <person name="Postlethwait J.H."/>
            <person name="Bobe J."/>
            <person name="Montfort J."/>
            <person name="Bouchez O."/>
            <person name="Begum T."/>
            <person name="Schartl M."/>
            <person name="Gustiano R."/>
            <person name="Guiguen Y."/>
        </authorList>
    </citation>
    <scope>NUCLEOTIDE SEQUENCE</scope>
    <source>
        <strain evidence="1">Pdj_M5554</strain>
    </source>
</reference>
<gene>
    <name evidence="1" type="ORF">PDJAM_G00244750</name>
</gene>
<keyword evidence="2" id="KW-1185">Reference proteome</keyword>
<dbReference type="Proteomes" id="UP000830395">
    <property type="component" value="Chromosome 8"/>
</dbReference>
<protein>
    <submittedName>
        <fullName evidence="1">Uncharacterized protein</fullName>
    </submittedName>
</protein>
<name>A0ACC5YI18_9TELE</name>
<dbReference type="EMBL" id="CM040982">
    <property type="protein sequence ID" value="MCJ8735243.1"/>
    <property type="molecule type" value="Genomic_DNA"/>
</dbReference>